<evidence type="ECO:0000256" key="3">
    <source>
        <dbReference type="ARBA" id="ARBA00006501"/>
    </source>
</evidence>
<keyword evidence="6 14" id="KW-0349">Heme</keyword>
<comment type="subunit">
    <text evidence="14">Homodimer.</text>
</comment>
<dbReference type="GO" id="GO:0070818">
    <property type="term" value="F:protoporphyrinogen oxidase activity"/>
    <property type="evidence" value="ECO:0007669"/>
    <property type="project" value="UniProtKB-UniRule"/>
</dbReference>
<evidence type="ECO:0000313" key="16">
    <source>
        <dbReference type="EMBL" id="SEE56808.1"/>
    </source>
</evidence>
<evidence type="ECO:0000313" key="15">
    <source>
        <dbReference type="EMBL" id="KOY53073.1"/>
    </source>
</evidence>
<dbReference type="RefSeq" id="WP_053975119.1">
    <property type="nucleotide sequence ID" value="NZ_FNUE01000002.1"/>
</dbReference>
<evidence type="ECO:0000256" key="7">
    <source>
        <dbReference type="ARBA" id="ARBA00022692"/>
    </source>
</evidence>
<sequence>MDFLYIKALHIIFVVTWFAGLFYIVRLFIYHTEAETKLEPAKTILQTQYKLMSKRLWYIITWPSAILASVFAFWMLYTSPYYLSEPWMHVKLTFVLGLYFYHGFCQNIYNKLQKDVIKYSAFRLRIFNEVATLILFAVVFLVTIKSAINWIWGVVGIILFGVLLMLSIRIYKKVKEKKSWDKAEKEVLKQVEKTDKLEE</sequence>
<dbReference type="OrthoDB" id="9800824at2"/>
<dbReference type="EMBL" id="LGBR01000001">
    <property type="protein sequence ID" value="KOY53073.1"/>
    <property type="molecule type" value="Genomic_DNA"/>
</dbReference>
<dbReference type="InterPro" id="IPR005265">
    <property type="entry name" value="HemJ-like"/>
</dbReference>
<dbReference type="GO" id="GO:0006782">
    <property type="term" value="P:protoporphyrinogen IX biosynthetic process"/>
    <property type="evidence" value="ECO:0007669"/>
    <property type="project" value="UniProtKB-UniRule"/>
</dbReference>
<feature type="transmembrane region" description="Helical" evidence="14">
    <location>
        <begin position="88"/>
        <end position="105"/>
    </location>
</feature>
<feature type="transmembrane region" description="Helical" evidence="14">
    <location>
        <begin position="150"/>
        <end position="171"/>
    </location>
</feature>
<dbReference type="GO" id="GO:0005886">
    <property type="term" value="C:plasma membrane"/>
    <property type="evidence" value="ECO:0007669"/>
    <property type="project" value="UniProtKB-SubCell"/>
</dbReference>
<comment type="caution">
    <text evidence="15">The sequence shown here is derived from an EMBL/GenBank/DDBJ whole genome shotgun (WGS) entry which is preliminary data.</text>
</comment>
<dbReference type="PANTHER" id="PTHR40255:SF1">
    <property type="entry name" value="PROTOPORPHYRINOGEN IX OXIDASE"/>
    <property type="match status" value="1"/>
</dbReference>
<protein>
    <recommendedName>
        <fullName evidence="4 14">Protoporphyrinogen IX oxidase</fullName>
        <shortName evidence="14">PPO</shortName>
        <ecNumber evidence="14">1.3.99.-</ecNumber>
    </recommendedName>
</protein>
<feature type="transmembrane region" description="Helical" evidence="14">
    <location>
        <begin position="56"/>
        <end position="76"/>
    </location>
</feature>
<comment type="function">
    <text evidence="14">Catalyzes the oxidation of protoporphyrinogen IX to protoporphyrin IX.</text>
</comment>
<evidence type="ECO:0000256" key="9">
    <source>
        <dbReference type="ARBA" id="ARBA00022989"/>
    </source>
</evidence>
<evidence type="ECO:0000313" key="17">
    <source>
        <dbReference type="Proteomes" id="UP000037716"/>
    </source>
</evidence>
<comment type="cofactor">
    <cofactor evidence="14">
        <name>heme b</name>
        <dbReference type="ChEBI" id="CHEBI:60344"/>
    </cofactor>
    <text evidence="14">Binds 1 heme b (iron(II)-protoporphyrin IX) group per subunit.</text>
</comment>
<keyword evidence="11 14" id="KW-0408">Iron</keyword>
<keyword evidence="8 14" id="KW-0479">Metal-binding</keyword>
<evidence type="ECO:0000256" key="13">
    <source>
        <dbReference type="ARBA" id="ARBA00048390"/>
    </source>
</evidence>
<dbReference type="Proteomes" id="UP000037716">
    <property type="component" value="Unassembled WGS sequence"/>
</dbReference>
<comment type="pathway">
    <text evidence="2 14">Porphyrin-containing compound metabolism; protoporphyrin-IX biosynthesis; protoporphyrin-IX from protoporphyrinogen-IX: step 1/1.</text>
</comment>
<keyword evidence="12 14" id="KW-0472">Membrane</keyword>
<organism evidence="15 17">
    <name type="scientific">Polaribacter dokdonensis DSW-5</name>
    <dbReference type="NCBI Taxonomy" id="1300348"/>
    <lineage>
        <taxon>Bacteria</taxon>
        <taxon>Pseudomonadati</taxon>
        <taxon>Bacteroidota</taxon>
        <taxon>Flavobacteriia</taxon>
        <taxon>Flavobacteriales</taxon>
        <taxon>Flavobacteriaceae</taxon>
    </lineage>
</organism>
<accession>A0A0M9CIB1</accession>
<evidence type="ECO:0000256" key="6">
    <source>
        <dbReference type="ARBA" id="ARBA00022617"/>
    </source>
</evidence>
<keyword evidence="9 14" id="KW-1133">Transmembrane helix</keyword>
<reference evidence="15 17" key="1">
    <citation type="submission" date="2015-07" db="EMBL/GenBank/DDBJ databases">
        <title>Genome of Polaribacter dokdonenesis DSW-5, isolated from seawater off Dokdo in Korea.</title>
        <authorList>
            <person name="Yoon K."/>
            <person name="Song J.Y."/>
            <person name="Kim J.F."/>
        </authorList>
    </citation>
    <scope>NUCLEOTIDE SEQUENCE [LARGE SCALE GENOMIC DNA]</scope>
    <source>
        <strain evidence="15 17">DSW-5</strain>
    </source>
</reference>
<dbReference type="Pfam" id="PF03653">
    <property type="entry name" value="UPF0093"/>
    <property type="match status" value="1"/>
</dbReference>
<evidence type="ECO:0000313" key="18">
    <source>
        <dbReference type="Proteomes" id="UP000183071"/>
    </source>
</evidence>
<comment type="subcellular location">
    <subcellularLocation>
        <location evidence="1 14">Cell membrane</location>
        <topology evidence="1 14">Multi-pass membrane protein</topology>
    </subcellularLocation>
</comment>
<reference evidence="16 18" key="2">
    <citation type="submission" date="2016-10" db="EMBL/GenBank/DDBJ databases">
        <authorList>
            <person name="Varghese N."/>
            <person name="Submissions S."/>
        </authorList>
    </citation>
    <scope>NUCLEOTIDE SEQUENCE [LARGE SCALE GENOMIC DNA]</scope>
    <source>
        <strain evidence="16 18">DSW-5</strain>
    </source>
</reference>
<dbReference type="EMBL" id="FNUE01000002">
    <property type="protein sequence ID" value="SEE56808.1"/>
    <property type="molecule type" value="Genomic_DNA"/>
</dbReference>
<dbReference type="HAMAP" id="MF_02239">
    <property type="entry name" value="HemJ"/>
    <property type="match status" value="1"/>
</dbReference>
<dbReference type="PATRIC" id="fig|1300348.6.peg.2635"/>
<dbReference type="STRING" id="1300348.I602_2633"/>
<keyword evidence="7 14" id="KW-0812">Transmembrane</keyword>
<dbReference type="UniPathway" id="UPA00251">
    <property type="reaction ID" value="UER00324"/>
</dbReference>
<evidence type="ECO:0000256" key="14">
    <source>
        <dbReference type="HAMAP-Rule" id="MF_02239"/>
    </source>
</evidence>
<dbReference type="PANTHER" id="PTHR40255">
    <property type="entry name" value="UPF0093 MEMBRANE PROTEIN SLR1790"/>
    <property type="match status" value="1"/>
</dbReference>
<keyword evidence="5 14" id="KW-1003">Cell membrane</keyword>
<dbReference type="GO" id="GO:0046872">
    <property type="term" value="F:metal ion binding"/>
    <property type="evidence" value="ECO:0007669"/>
    <property type="project" value="UniProtKB-KW"/>
</dbReference>
<feature type="transmembrane region" description="Helical" evidence="14">
    <location>
        <begin position="126"/>
        <end position="144"/>
    </location>
</feature>
<evidence type="ECO:0000256" key="2">
    <source>
        <dbReference type="ARBA" id="ARBA00005073"/>
    </source>
</evidence>
<evidence type="ECO:0000256" key="8">
    <source>
        <dbReference type="ARBA" id="ARBA00022723"/>
    </source>
</evidence>
<evidence type="ECO:0000256" key="12">
    <source>
        <dbReference type="ARBA" id="ARBA00023136"/>
    </source>
</evidence>
<comment type="catalytic activity">
    <reaction evidence="13 14">
        <text>protoporphyrinogen IX + 3 A = protoporphyrin IX + 3 AH2</text>
        <dbReference type="Rhea" id="RHEA:62000"/>
        <dbReference type="ChEBI" id="CHEBI:13193"/>
        <dbReference type="ChEBI" id="CHEBI:17499"/>
        <dbReference type="ChEBI" id="CHEBI:57306"/>
        <dbReference type="ChEBI" id="CHEBI:57307"/>
    </reaction>
</comment>
<dbReference type="EC" id="1.3.99.-" evidence="14"/>
<evidence type="ECO:0000256" key="4">
    <source>
        <dbReference type="ARBA" id="ARBA00017504"/>
    </source>
</evidence>
<dbReference type="Proteomes" id="UP000183071">
    <property type="component" value="Unassembled WGS sequence"/>
</dbReference>
<evidence type="ECO:0000256" key="10">
    <source>
        <dbReference type="ARBA" id="ARBA00023002"/>
    </source>
</evidence>
<feature type="binding site" description="axial binding residue" evidence="14">
    <location>
        <position position="91"/>
    </location>
    <ligand>
        <name>heme</name>
        <dbReference type="ChEBI" id="CHEBI:30413"/>
    </ligand>
    <ligandPart>
        <name>Fe</name>
        <dbReference type="ChEBI" id="CHEBI:18248"/>
    </ligandPart>
</feature>
<comment type="similarity">
    <text evidence="3 14">Belongs to the HemJ family.</text>
</comment>
<feature type="binding site" description="axial binding residue" evidence="14">
    <location>
        <position position="10"/>
    </location>
    <ligand>
        <name>heme</name>
        <dbReference type="ChEBI" id="CHEBI:30413"/>
    </ligand>
    <ligandPart>
        <name>Fe</name>
        <dbReference type="ChEBI" id="CHEBI:18248"/>
    </ligandPart>
</feature>
<evidence type="ECO:0000256" key="11">
    <source>
        <dbReference type="ARBA" id="ARBA00023004"/>
    </source>
</evidence>
<proteinExistence type="inferred from homology"/>
<evidence type="ECO:0000256" key="1">
    <source>
        <dbReference type="ARBA" id="ARBA00004651"/>
    </source>
</evidence>
<feature type="transmembrane region" description="Helical" evidence="14">
    <location>
        <begin position="6"/>
        <end position="29"/>
    </location>
</feature>
<keyword evidence="18" id="KW-1185">Reference proteome</keyword>
<evidence type="ECO:0000256" key="5">
    <source>
        <dbReference type="ARBA" id="ARBA00022475"/>
    </source>
</evidence>
<keyword evidence="10 14" id="KW-0560">Oxidoreductase</keyword>
<dbReference type="AlphaFoldDB" id="A0A0M9CIB1"/>
<gene>
    <name evidence="15" type="ORF">I602_2633</name>
    <name evidence="16" type="ORF">SAMN05444353_2408</name>
</gene>
<name>A0A0M9CIB1_9FLAO</name>